<evidence type="ECO:0000256" key="2">
    <source>
        <dbReference type="ARBA" id="ARBA00022723"/>
    </source>
</evidence>
<evidence type="ECO:0000256" key="3">
    <source>
        <dbReference type="ARBA" id="ARBA00022729"/>
    </source>
</evidence>
<evidence type="ECO:0000313" key="5">
    <source>
        <dbReference type="EMBL" id="MBD1222514.1"/>
    </source>
</evidence>
<comment type="similarity">
    <text evidence="1">Belongs to the bacterial solute-binding protein ModA family.</text>
</comment>
<dbReference type="Gene3D" id="3.40.190.10">
    <property type="entry name" value="Periplasmic binding protein-like II"/>
    <property type="match status" value="2"/>
</dbReference>
<dbReference type="InterPro" id="IPR041879">
    <property type="entry name" value="YvgL-like_PBP2"/>
</dbReference>
<dbReference type="SUPFAM" id="SSF53850">
    <property type="entry name" value="Periplasmic binding protein-like II"/>
    <property type="match status" value="1"/>
</dbReference>
<dbReference type="Proteomes" id="UP000621631">
    <property type="component" value="Unassembled WGS sequence"/>
</dbReference>
<comment type="caution">
    <text evidence="5">The sequence shown here is derived from an EMBL/GenBank/DDBJ whole genome shotgun (WGS) entry which is preliminary data.</text>
</comment>
<evidence type="ECO:0000256" key="4">
    <source>
        <dbReference type="SAM" id="SignalP"/>
    </source>
</evidence>
<dbReference type="CDD" id="cd13537">
    <property type="entry name" value="PBP2_YvgL_like"/>
    <property type="match status" value="1"/>
</dbReference>
<dbReference type="PIRSF" id="PIRSF004846">
    <property type="entry name" value="ModA"/>
    <property type="match status" value="1"/>
</dbReference>
<organism evidence="5 6">
    <name type="scientific">Virgibacillus halodenitrificans</name>
    <name type="common">Bacillus halodenitrificans</name>
    <dbReference type="NCBI Taxonomy" id="1482"/>
    <lineage>
        <taxon>Bacteria</taxon>
        <taxon>Bacillati</taxon>
        <taxon>Bacillota</taxon>
        <taxon>Bacilli</taxon>
        <taxon>Bacillales</taxon>
        <taxon>Bacillaceae</taxon>
        <taxon>Virgibacillus</taxon>
    </lineage>
</organism>
<dbReference type="RefSeq" id="WP_189777814.1">
    <property type="nucleotide sequence ID" value="NZ_JACWEZ010000003.1"/>
</dbReference>
<keyword evidence="6" id="KW-1185">Reference proteome</keyword>
<sequence>MRRISLLLLIIFSIVLLNACGNSDNSSLEQEKNNKKKSESLTVSAAISLTDALDEIKELYENDHDVNLTFNLGGSGKLAQQIQHGAPADVFISANQDWMDKLEKEKLIFPDTRKDVAGNSLVLITHKDTDINYHSVEEISGKDIGQVAIGNPDSVPAGEYAEQALQKLNKWEEFESQMVLGKDVRQVLTYVETKNAEIGFVYKSDALTSSKVKILTTLSAETHDPIIYPIAVLKETKHTEAANSFTQFMESEEAQQILEKYGFKK</sequence>
<accession>A0ABR7VQ36</accession>
<dbReference type="Pfam" id="PF13531">
    <property type="entry name" value="SBP_bac_11"/>
    <property type="match status" value="1"/>
</dbReference>
<dbReference type="PANTHER" id="PTHR30632">
    <property type="entry name" value="MOLYBDATE-BINDING PERIPLASMIC PROTEIN"/>
    <property type="match status" value="1"/>
</dbReference>
<reference evidence="5 6" key="1">
    <citation type="submission" date="2020-09" db="EMBL/GenBank/DDBJ databases">
        <title>Draft Genome Sequences of Oil-Oxidizing Bacteria Halomonas titanicae, Marinobacter lutaoensis, and Virgibacillus halodenitrificans Isolated from Highly Saline Environments.</title>
        <authorList>
            <person name="Grouzdev D.S."/>
            <person name="Sokolova D.S."/>
            <person name="Semenova E.M."/>
            <person name="Borzenkov I.A."/>
            <person name="Bidzhieva S.K."/>
            <person name="Poltaraus A.B."/>
            <person name="Nazina T.N."/>
        </authorList>
    </citation>
    <scope>NUCLEOTIDE SEQUENCE [LARGE SCALE GENOMIC DNA]</scope>
    <source>
        <strain evidence="5 6">VKM B-3472D</strain>
    </source>
</reference>
<evidence type="ECO:0000313" key="6">
    <source>
        <dbReference type="Proteomes" id="UP000621631"/>
    </source>
</evidence>
<dbReference type="InterPro" id="IPR005950">
    <property type="entry name" value="ModA"/>
</dbReference>
<dbReference type="NCBIfam" id="TIGR01256">
    <property type="entry name" value="modA"/>
    <property type="match status" value="1"/>
</dbReference>
<feature type="chain" id="PRO_5045989895" evidence="4">
    <location>
        <begin position="20"/>
        <end position="265"/>
    </location>
</feature>
<gene>
    <name evidence="5" type="primary">modA</name>
    <name evidence="5" type="ORF">IC602_07825</name>
</gene>
<dbReference type="PANTHER" id="PTHR30632:SF0">
    <property type="entry name" value="SULFATE-BINDING PROTEIN"/>
    <property type="match status" value="1"/>
</dbReference>
<evidence type="ECO:0000256" key="1">
    <source>
        <dbReference type="ARBA" id="ARBA00009175"/>
    </source>
</evidence>
<protein>
    <submittedName>
        <fullName evidence="5">Molybdate ABC transporter substrate-binding protein</fullName>
    </submittedName>
</protein>
<keyword evidence="3 4" id="KW-0732">Signal</keyword>
<name>A0ABR7VQ36_VIRHA</name>
<proteinExistence type="inferred from homology"/>
<feature type="signal peptide" evidence="4">
    <location>
        <begin position="1"/>
        <end position="19"/>
    </location>
</feature>
<dbReference type="EMBL" id="JACWEZ010000003">
    <property type="protein sequence ID" value="MBD1222514.1"/>
    <property type="molecule type" value="Genomic_DNA"/>
</dbReference>
<dbReference type="InterPro" id="IPR050682">
    <property type="entry name" value="ModA/WtpA"/>
</dbReference>
<keyword evidence="2" id="KW-0479">Metal-binding</keyword>